<keyword evidence="1" id="KW-1133">Transmembrane helix</keyword>
<reference evidence="4 5" key="1">
    <citation type="journal article" date="2016" name="Nat. Commun.">
        <title>Thousands of microbial genomes shed light on interconnected biogeochemical processes in an aquifer system.</title>
        <authorList>
            <person name="Anantharaman K."/>
            <person name="Brown C.T."/>
            <person name="Hug L.A."/>
            <person name="Sharon I."/>
            <person name="Castelle C.J."/>
            <person name="Probst A.J."/>
            <person name="Thomas B.C."/>
            <person name="Singh A."/>
            <person name="Wilkins M.J."/>
            <person name="Karaoz U."/>
            <person name="Brodie E.L."/>
            <person name="Williams K.H."/>
            <person name="Hubbard S.S."/>
            <person name="Banfield J.F."/>
        </authorList>
    </citation>
    <scope>NUCLEOTIDE SEQUENCE [LARGE SCALE GENOMIC DNA]</scope>
</reference>
<dbReference type="Gene3D" id="3.30.950.30">
    <property type="entry name" value="Schlafen, AAA domain"/>
    <property type="match status" value="1"/>
</dbReference>
<comment type="caution">
    <text evidence="4">The sequence shown here is derived from an EMBL/GenBank/DDBJ whole genome shotgun (WGS) entry which is preliminary data.</text>
</comment>
<dbReference type="PANTHER" id="PTHR30595">
    <property type="entry name" value="GLPR-RELATED TRANSCRIPTIONAL REPRESSOR"/>
    <property type="match status" value="1"/>
</dbReference>
<feature type="transmembrane region" description="Helical" evidence="1">
    <location>
        <begin position="54"/>
        <end position="75"/>
    </location>
</feature>
<dbReference type="InterPro" id="IPR038461">
    <property type="entry name" value="Schlafen_AlbA_2_dom_sf"/>
</dbReference>
<proteinExistence type="predicted"/>
<dbReference type="InterPro" id="IPR005182">
    <property type="entry name" value="YdbS-like_PH"/>
</dbReference>
<dbReference type="PANTHER" id="PTHR30595:SF6">
    <property type="entry name" value="SCHLAFEN ALBA-2 DOMAIN-CONTAINING PROTEIN"/>
    <property type="match status" value="1"/>
</dbReference>
<evidence type="ECO:0000259" key="2">
    <source>
        <dbReference type="Pfam" id="PF03703"/>
    </source>
</evidence>
<dbReference type="Proteomes" id="UP000176406">
    <property type="component" value="Unassembled WGS sequence"/>
</dbReference>
<accession>A0A1G2EAL1</accession>
<name>A0A1G2EAL1_9BACT</name>
<sequence>MQYPIILKKSPLALVKSIILVELLAGFLLFALISLSNFQRIYRLIFGELIRYDYFLIISASFLQIIVTLFVFLRWHNENYEIREKEILIKKGVFYVVQNSLPISNIKSIISRQSILEKLANCGTVIIKKDSGKNIFIRNIENAEIIRDAIKNLIEKNKILTGEEKFSVPDLILSGEGHYLEFKQGLRWDPKQQMVNKGLEKAAMKSIASFLNADGGKFILGVSDDKTVYGLEQDYKTLPRQDRDGFENHFNHVFQSMLGPRFRQFVRLNFERVDGKDVCVVQIRPSDSQVYLKQNNTEEFYIRTGNTTSALTMSEAQDYIKSRWG</sequence>
<evidence type="ECO:0008006" key="6">
    <source>
        <dbReference type="Google" id="ProtNLM"/>
    </source>
</evidence>
<feature type="domain" description="YdbS-like PH" evidence="2">
    <location>
        <begin position="75"/>
        <end position="150"/>
    </location>
</feature>
<evidence type="ECO:0000256" key="1">
    <source>
        <dbReference type="SAM" id="Phobius"/>
    </source>
</evidence>
<evidence type="ECO:0000259" key="3">
    <source>
        <dbReference type="Pfam" id="PF04326"/>
    </source>
</evidence>
<keyword evidence="1" id="KW-0812">Transmembrane</keyword>
<evidence type="ECO:0000313" key="5">
    <source>
        <dbReference type="Proteomes" id="UP000176406"/>
    </source>
</evidence>
<feature type="domain" description="Schlafen AlbA-2" evidence="3">
    <location>
        <begin position="176"/>
        <end position="311"/>
    </location>
</feature>
<protein>
    <recommendedName>
        <fullName evidence="6">Schlafen AlbA-2 domain-containing protein</fullName>
    </recommendedName>
</protein>
<evidence type="ECO:0000313" key="4">
    <source>
        <dbReference type="EMBL" id="OGZ22642.1"/>
    </source>
</evidence>
<organism evidence="4 5">
    <name type="scientific">Candidatus Nealsonbacteria bacterium RIFCSPLOWO2_01_FULL_41_9</name>
    <dbReference type="NCBI Taxonomy" id="1801671"/>
    <lineage>
        <taxon>Bacteria</taxon>
        <taxon>Candidatus Nealsoniibacteriota</taxon>
    </lineage>
</organism>
<dbReference type="AlphaFoldDB" id="A0A1G2EAL1"/>
<dbReference type="Pfam" id="PF03703">
    <property type="entry name" value="bPH_2"/>
    <property type="match status" value="1"/>
</dbReference>
<dbReference type="EMBL" id="MHMG01000040">
    <property type="protein sequence ID" value="OGZ22642.1"/>
    <property type="molecule type" value="Genomic_DNA"/>
</dbReference>
<dbReference type="Pfam" id="PF04326">
    <property type="entry name" value="SLFN_AlbA_2"/>
    <property type="match status" value="1"/>
</dbReference>
<gene>
    <name evidence="4" type="ORF">A3A08_01065</name>
</gene>
<feature type="transmembrane region" description="Helical" evidence="1">
    <location>
        <begin position="12"/>
        <end position="34"/>
    </location>
</feature>
<keyword evidence="1" id="KW-0472">Membrane</keyword>
<dbReference type="InterPro" id="IPR007421">
    <property type="entry name" value="Schlafen_AlbA_2_dom"/>
</dbReference>